<evidence type="ECO:0000256" key="8">
    <source>
        <dbReference type="ARBA" id="ARBA00022989"/>
    </source>
</evidence>
<accession>A0A1F7V888</accession>
<comment type="caution">
    <text evidence="15">The sequence shown here is derived from an EMBL/GenBank/DDBJ whole genome shotgun (WGS) entry which is preliminary data.</text>
</comment>
<feature type="transmembrane region" description="Helical" evidence="14">
    <location>
        <begin position="81"/>
        <end position="101"/>
    </location>
</feature>
<evidence type="ECO:0000256" key="6">
    <source>
        <dbReference type="ARBA" id="ARBA00022692"/>
    </source>
</evidence>
<keyword evidence="6 14" id="KW-0812">Transmembrane</keyword>
<evidence type="ECO:0000256" key="1">
    <source>
        <dbReference type="ARBA" id="ARBA00004651"/>
    </source>
</evidence>
<dbReference type="Proteomes" id="UP000176593">
    <property type="component" value="Unassembled WGS sequence"/>
</dbReference>
<dbReference type="InterPro" id="IPR003824">
    <property type="entry name" value="UppP"/>
</dbReference>
<evidence type="ECO:0000313" key="16">
    <source>
        <dbReference type="Proteomes" id="UP000176593"/>
    </source>
</evidence>
<dbReference type="PANTHER" id="PTHR30622">
    <property type="entry name" value="UNDECAPRENYL-DIPHOSPHATASE"/>
    <property type="match status" value="1"/>
</dbReference>
<evidence type="ECO:0000256" key="10">
    <source>
        <dbReference type="ARBA" id="ARBA00023251"/>
    </source>
</evidence>
<dbReference type="GO" id="GO:0009252">
    <property type="term" value="P:peptidoglycan biosynthetic process"/>
    <property type="evidence" value="ECO:0007669"/>
    <property type="project" value="UniProtKB-KW"/>
</dbReference>
<keyword evidence="14" id="KW-0961">Cell wall biogenesis/degradation</keyword>
<dbReference type="GO" id="GO:0046677">
    <property type="term" value="P:response to antibiotic"/>
    <property type="evidence" value="ECO:0007669"/>
    <property type="project" value="UniProtKB-UniRule"/>
</dbReference>
<keyword evidence="7 14" id="KW-0378">Hydrolase</keyword>
<reference evidence="15 16" key="1">
    <citation type="journal article" date="2016" name="Nat. Commun.">
        <title>Thousands of microbial genomes shed light on interconnected biogeochemical processes in an aquifer system.</title>
        <authorList>
            <person name="Anantharaman K."/>
            <person name="Brown C.T."/>
            <person name="Hug L.A."/>
            <person name="Sharon I."/>
            <person name="Castelle C.J."/>
            <person name="Probst A.J."/>
            <person name="Thomas B.C."/>
            <person name="Singh A."/>
            <person name="Wilkins M.J."/>
            <person name="Karaoz U."/>
            <person name="Brodie E.L."/>
            <person name="Williams K.H."/>
            <person name="Hubbard S.S."/>
            <person name="Banfield J.F."/>
        </authorList>
    </citation>
    <scope>NUCLEOTIDE SEQUENCE [LARGE SCALE GENOMIC DNA]</scope>
</reference>
<sequence length="263" mass="28916">MFLFLKAIVLGIVEGVTEFLPISSTGHLILVNQWIAFDPAFTKVFDVVIQLGAILAVVVYFRKEICPCTSPKEKRPEIFALWKKLLIGVLPAIILGALFASKIEEKLFNPFTVAVALVVGGIFLIVVEKRKHKESFTSIKQLPIKTVLLIGLFQCLAMIPGTSRSAATIIGALLLGASRVVAVEFSFFLAIPTMIAASAYTLVKHWQNMSSTDLAVLAVGFLTAFFSALLVISCFMKFIRKHSLATFGHYRIILGLLILLFLK</sequence>
<feature type="transmembrane region" description="Helical" evidence="14">
    <location>
        <begin position="244"/>
        <end position="262"/>
    </location>
</feature>
<dbReference type="Pfam" id="PF02673">
    <property type="entry name" value="BacA"/>
    <property type="match status" value="1"/>
</dbReference>
<feature type="transmembrane region" description="Helical" evidence="14">
    <location>
        <begin position="107"/>
        <end position="127"/>
    </location>
</feature>
<evidence type="ECO:0000313" key="15">
    <source>
        <dbReference type="EMBL" id="OGL86184.1"/>
    </source>
</evidence>
<keyword evidence="14" id="KW-0573">Peptidoglycan synthesis</keyword>
<evidence type="ECO:0000256" key="11">
    <source>
        <dbReference type="ARBA" id="ARBA00032707"/>
    </source>
</evidence>
<dbReference type="GO" id="GO:0005886">
    <property type="term" value="C:plasma membrane"/>
    <property type="evidence" value="ECO:0007669"/>
    <property type="project" value="UniProtKB-SubCell"/>
</dbReference>
<evidence type="ECO:0000256" key="3">
    <source>
        <dbReference type="ARBA" id="ARBA00012374"/>
    </source>
</evidence>
<evidence type="ECO:0000256" key="14">
    <source>
        <dbReference type="HAMAP-Rule" id="MF_01006"/>
    </source>
</evidence>
<comment type="subcellular location">
    <subcellularLocation>
        <location evidence="1 14">Cell membrane</location>
        <topology evidence="1 14">Multi-pass membrane protein</topology>
    </subcellularLocation>
</comment>
<keyword evidence="9 14" id="KW-0472">Membrane</keyword>
<organism evidence="15 16">
    <name type="scientific">Candidatus Uhrbacteria bacterium RIFCSPLOWO2_02_FULL_48_18</name>
    <dbReference type="NCBI Taxonomy" id="1802408"/>
    <lineage>
        <taxon>Bacteria</taxon>
        <taxon>Candidatus Uhriibacteriota</taxon>
    </lineage>
</organism>
<dbReference type="PANTHER" id="PTHR30622:SF3">
    <property type="entry name" value="UNDECAPRENYL-DIPHOSPHATASE"/>
    <property type="match status" value="1"/>
</dbReference>
<dbReference type="GO" id="GO:0071555">
    <property type="term" value="P:cell wall organization"/>
    <property type="evidence" value="ECO:0007669"/>
    <property type="project" value="UniProtKB-KW"/>
</dbReference>
<protein>
    <recommendedName>
        <fullName evidence="4 14">Undecaprenyl-diphosphatase</fullName>
        <ecNumber evidence="3 14">3.6.1.27</ecNumber>
    </recommendedName>
    <alternativeName>
        <fullName evidence="12 14">Bacitracin resistance protein</fullName>
    </alternativeName>
    <alternativeName>
        <fullName evidence="11 14">Undecaprenyl pyrophosphate phosphatase</fullName>
    </alternativeName>
</protein>
<feature type="transmembrane region" description="Helical" evidence="14">
    <location>
        <begin position="147"/>
        <end position="175"/>
    </location>
</feature>
<dbReference type="HAMAP" id="MF_01006">
    <property type="entry name" value="Undec_diphosphatase"/>
    <property type="match status" value="1"/>
</dbReference>
<name>A0A1F7V888_9BACT</name>
<feature type="transmembrane region" description="Helical" evidence="14">
    <location>
        <begin position="39"/>
        <end position="61"/>
    </location>
</feature>
<evidence type="ECO:0000256" key="2">
    <source>
        <dbReference type="ARBA" id="ARBA00010621"/>
    </source>
</evidence>
<feature type="transmembrane region" description="Helical" evidence="14">
    <location>
        <begin position="181"/>
        <end position="202"/>
    </location>
</feature>
<dbReference type="EMBL" id="MGEQ01000010">
    <property type="protein sequence ID" value="OGL86184.1"/>
    <property type="molecule type" value="Genomic_DNA"/>
</dbReference>
<dbReference type="EC" id="3.6.1.27" evidence="3 14"/>
<evidence type="ECO:0000256" key="7">
    <source>
        <dbReference type="ARBA" id="ARBA00022801"/>
    </source>
</evidence>
<evidence type="ECO:0000256" key="13">
    <source>
        <dbReference type="ARBA" id="ARBA00047594"/>
    </source>
</evidence>
<dbReference type="NCBIfam" id="NF001389">
    <property type="entry name" value="PRK00281.1-2"/>
    <property type="match status" value="1"/>
</dbReference>
<proteinExistence type="inferred from homology"/>
<dbReference type="GO" id="GO:0050380">
    <property type="term" value="F:undecaprenyl-diphosphatase activity"/>
    <property type="evidence" value="ECO:0007669"/>
    <property type="project" value="UniProtKB-UniRule"/>
</dbReference>
<keyword evidence="8 14" id="KW-1133">Transmembrane helix</keyword>
<gene>
    <name evidence="14" type="primary">uppP</name>
    <name evidence="15" type="ORF">A3I41_01245</name>
</gene>
<keyword evidence="14" id="KW-0133">Cell shape</keyword>
<evidence type="ECO:0000256" key="5">
    <source>
        <dbReference type="ARBA" id="ARBA00022475"/>
    </source>
</evidence>
<feature type="transmembrane region" description="Helical" evidence="14">
    <location>
        <begin position="214"/>
        <end position="238"/>
    </location>
</feature>
<dbReference type="GO" id="GO:0008360">
    <property type="term" value="P:regulation of cell shape"/>
    <property type="evidence" value="ECO:0007669"/>
    <property type="project" value="UniProtKB-KW"/>
</dbReference>
<evidence type="ECO:0000256" key="9">
    <source>
        <dbReference type="ARBA" id="ARBA00023136"/>
    </source>
</evidence>
<evidence type="ECO:0000256" key="12">
    <source>
        <dbReference type="ARBA" id="ARBA00032932"/>
    </source>
</evidence>
<comment type="similarity">
    <text evidence="2 14">Belongs to the UppP family.</text>
</comment>
<comment type="function">
    <text evidence="14">Catalyzes the dephosphorylation of undecaprenyl diphosphate (UPP). Confers resistance to bacitracin.</text>
</comment>
<dbReference type="NCBIfam" id="NF001390">
    <property type="entry name" value="PRK00281.1-4"/>
    <property type="match status" value="1"/>
</dbReference>
<dbReference type="NCBIfam" id="TIGR00753">
    <property type="entry name" value="undec_PP_bacA"/>
    <property type="match status" value="1"/>
</dbReference>
<evidence type="ECO:0000256" key="4">
    <source>
        <dbReference type="ARBA" id="ARBA00021581"/>
    </source>
</evidence>
<comment type="catalytic activity">
    <reaction evidence="13 14">
        <text>di-trans,octa-cis-undecaprenyl diphosphate + H2O = di-trans,octa-cis-undecaprenyl phosphate + phosphate + H(+)</text>
        <dbReference type="Rhea" id="RHEA:28094"/>
        <dbReference type="ChEBI" id="CHEBI:15377"/>
        <dbReference type="ChEBI" id="CHEBI:15378"/>
        <dbReference type="ChEBI" id="CHEBI:43474"/>
        <dbReference type="ChEBI" id="CHEBI:58405"/>
        <dbReference type="ChEBI" id="CHEBI:60392"/>
        <dbReference type="EC" id="3.6.1.27"/>
    </reaction>
</comment>
<keyword evidence="10 14" id="KW-0046">Antibiotic resistance</keyword>
<dbReference type="AlphaFoldDB" id="A0A1F7V888"/>
<comment type="miscellaneous">
    <text evidence="14">Bacitracin is thought to be involved in the inhibition of peptidoglycan synthesis by sequestering undecaprenyl diphosphate, thereby reducing the pool of lipid carrier available.</text>
</comment>
<keyword evidence="5 14" id="KW-1003">Cell membrane</keyword>